<proteinExistence type="predicted"/>
<reference evidence="1" key="1">
    <citation type="journal article" date="2021" name="Microb. Physiol.">
        <title>Proteogenomic Insights into the Physiology of Marine, Sulfate-Reducing, Filamentous Desulfonema limicola and Desulfonema magnum.</title>
        <authorList>
            <person name="Schnaars V."/>
            <person name="Wohlbrand L."/>
            <person name="Scheve S."/>
            <person name="Hinrichs C."/>
            <person name="Reinhardt R."/>
            <person name="Rabus R."/>
        </authorList>
    </citation>
    <scope>NUCLEOTIDE SEQUENCE</scope>
    <source>
        <strain evidence="1">4be13</strain>
    </source>
</reference>
<protein>
    <submittedName>
        <fullName evidence="1">Uncharacterized protein</fullName>
    </submittedName>
</protein>
<name>A0A975BPS1_9BACT</name>
<evidence type="ECO:0000313" key="2">
    <source>
        <dbReference type="Proteomes" id="UP000663722"/>
    </source>
</evidence>
<evidence type="ECO:0000313" key="1">
    <source>
        <dbReference type="EMBL" id="QTA88825.1"/>
    </source>
</evidence>
<dbReference type="KEGG" id="dmm:dnm_048720"/>
<gene>
    <name evidence="1" type="ORF">dnm_048720</name>
</gene>
<organism evidence="1 2">
    <name type="scientific">Desulfonema magnum</name>
    <dbReference type="NCBI Taxonomy" id="45655"/>
    <lineage>
        <taxon>Bacteria</taxon>
        <taxon>Pseudomonadati</taxon>
        <taxon>Thermodesulfobacteriota</taxon>
        <taxon>Desulfobacteria</taxon>
        <taxon>Desulfobacterales</taxon>
        <taxon>Desulfococcaceae</taxon>
        <taxon>Desulfonema</taxon>
    </lineage>
</organism>
<dbReference type="Proteomes" id="UP000663722">
    <property type="component" value="Chromosome"/>
</dbReference>
<keyword evidence="2" id="KW-1185">Reference proteome</keyword>
<dbReference type="AlphaFoldDB" id="A0A975BPS1"/>
<dbReference type="RefSeq" id="WP_207683409.1">
    <property type="nucleotide sequence ID" value="NZ_CP061800.1"/>
</dbReference>
<sequence>MSKKETYKEIMRCFPRKEDRKREIRRLRRLQKMSSDKEVTSKIDEWVSDIRNAERMCR</sequence>
<accession>A0A975BPS1</accession>
<dbReference type="EMBL" id="CP061800">
    <property type="protein sequence ID" value="QTA88825.1"/>
    <property type="molecule type" value="Genomic_DNA"/>
</dbReference>